<dbReference type="RefSeq" id="XP_022584888.1">
    <property type="nucleotide sequence ID" value="XM_022727917.1"/>
</dbReference>
<organism evidence="5 6">
    <name type="scientific">Penicilliopsis zonata CBS 506.65</name>
    <dbReference type="NCBI Taxonomy" id="1073090"/>
    <lineage>
        <taxon>Eukaryota</taxon>
        <taxon>Fungi</taxon>
        <taxon>Dikarya</taxon>
        <taxon>Ascomycota</taxon>
        <taxon>Pezizomycotina</taxon>
        <taxon>Eurotiomycetes</taxon>
        <taxon>Eurotiomycetidae</taxon>
        <taxon>Eurotiales</taxon>
        <taxon>Aspergillaceae</taxon>
        <taxon>Penicilliopsis</taxon>
    </lineage>
</organism>
<dbReference type="EMBL" id="KV878337">
    <property type="protein sequence ID" value="OJJ50378.1"/>
    <property type="molecule type" value="Genomic_DNA"/>
</dbReference>
<feature type="transmembrane region" description="Helical" evidence="3">
    <location>
        <begin position="18"/>
        <end position="36"/>
    </location>
</feature>
<keyword evidence="2" id="KW-0378">Hydrolase</keyword>
<evidence type="ECO:0000313" key="6">
    <source>
        <dbReference type="Proteomes" id="UP000184188"/>
    </source>
</evidence>
<protein>
    <recommendedName>
        <fullName evidence="4">Peptidase S33 tripeptidyl aminopeptidase-like C-terminal domain-containing protein</fullName>
    </recommendedName>
</protein>
<dbReference type="PANTHER" id="PTHR43248">
    <property type="entry name" value="2-SUCCINYL-6-HYDROXY-2,4-CYCLOHEXADIENE-1-CARBOXYLATE SYNTHASE"/>
    <property type="match status" value="1"/>
</dbReference>
<keyword evidence="3" id="KW-1133">Transmembrane helix</keyword>
<feature type="domain" description="Peptidase S33 tripeptidyl aminopeptidase-like C-terminal" evidence="4">
    <location>
        <begin position="520"/>
        <end position="622"/>
    </location>
</feature>
<dbReference type="Gene3D" id="3.40.50.1820">
    <property type="entry name" value="alpha/beta hydrolase"/>
    <property type="match status" value="1"/>
</dbReference>
<name>A0A1L9ST41_9EURO</name>
<dbReference type="InterPro" id="IPR051601">
    <property type="entry name" value="Serine_prot/Carboxylest_S33"/>
</dbReference>
<dbReference type="VEuPathDB" id="FungiDB:ASPZODRAFT_23025"/>
<evidence type="ECO:0000256" key="2">
    <source>
        <dbReference type="ARBA" id="ARBA00022801"/>
    </source>
</evidence>
<dbReference type="SUPFAM" id="SSF53474">
    <property type="entry name" value="alpha/beta-Hydrolases"/>
    <property type="match status" value="1"/>
</dbReference>
<keyword evidence="3" id="KW-0472">Membrane</keyword>
<evidence type="ECO:0000313" key="5">
    <source>
        <dbReference type="EMBL" id="OJJ50378.1"/>
    </source>
</evidence>
<dbReference type="Pfam" id="PF08386">
    <property type="entry name" value="Abhydrolase_4"/>
    <property type="match status" value="1"/>
</dbReference>
<evidence type="ECO:0000256" key="3">
    <source>
        <dbReference type="SAM" id="Phobius"/>
    </source>
</evidence>
<dbReference type="STRING" id="1073090.A0A1L9ST41"/>
<evidence type="ECO:0000259" key="4">
    <source>
        <dbReference type="Pfam" id="PF08386"/>
    </source>
</evidence>
<keyword evidence="3" id="KW-0812">Transmembrane</keyword>
<gene>
    <name evidence="5" type="ORF">ASPZODRAFT_23025</name>
</gene>
<keyword evidence="6" id="KW-1185">Reference proteome</keyword>
<sequence length="662" mass="73025">MKDEGSVPRRPVERRQNVVRSLTLALAGLAATFWWFQPHRVEINAGSETPVHPVSGFTWGQITPSESLEYHDCFDGFQCARLLVPMDYHRSDGKGRQFALAITRLPAKVPVTDPRYGGPILVNPGGPGGSGVTQVRVSGHNLQAIADAESEPRLGSEWDDGGDKYFDIIGFDPRAVGNTTPGFSCFPDTFSLHNWRLQTQADGMLGSSPDSLMRNWQRVTALTDSCSDRILAAEEGEDALGEHVNTPPVARDMLEIVERHAEWREQRGLAAQRILDSQHGYDEEQAIVARTRWNRGRETLLYWGRSYGTVIGATFASLYPDRVARAVLDGVVDSNLYYHNDGQGDGKSNVLDADAIFRRFAYYCDSIGPDACPFYQPGGPAAIEAAYWALEARLLADSLPVHASATRGPEVITWTDLKIIVRIAMYQPLRVFPLLARILGELAVGNGSSLAEFKQQRHGVPSCLSDECRRMGPWSSACLVPELSEDFSTQAILCTDAAHLGQIDRQGFLHHWHNLTRDSKIVGDYWSHTRLDCVGWKAKAKWSFEGPPIGETAHPLLFVSNTLDPVTPLTSARRMSEGFPGSVVLEQDSEGHTTLAAPSLCIAKAIRTYFQTGELPDPDTLCVADLKPLLGAPTHSADTMSVEDRKLFDILLDEVHKSSFFV</sequence>
<dbReference type="AlphaFoldDB" id="A0A1L9ST41"/>
<dbReference type="PANTHER" id="PTHR43248:SF25">
    <property type="entry name" value="AB HYDROLASE-1 DOMAIN-CONTAINING PROTEIN-RELATED"/>
    <property type="match status" value="1"/>
</dbReference>
<comment type="similarity">
    <text evidence="1">Belongs to the peptidase S33 family.</text>
</comment>
<evidence type="ECO:0000256" key="1">
    <source>
        <dbReference type="ARBA" id="ARBA00010088"/>
    </source>
</evidence>
<dbReference type="Proteomes" id="UP000184188">
    <property type="component" value="Unassembled WGS sequence"/>
</dbReference>
<dbReference type="GO" id="GO:0016787">
    <property type="term" value="F:hydrolase activity"/>
    <property type="evidence" value="ECO:0007669"/>
    <property type="project" value="UniProtKB-KW"/>
</dbReference>
<proteinExistence type="inferred from homology"/>
<reference evidence="6" key="1">
    <citation type="journal article" date="2017" name="Genome Biol.">
        <title>Comparative genomics reveals high biological diversity and specific adaptations in the industrially and medically important fungal genus Aspergillus.</title>
        <authorList>
            <person name="de Vries R.P."/>
            <person name="Riley R."/>
            <person name="Wiebenga A."/>
            <person name="Aguilar-Osorio G."/>
            <person name="Amillis S."/>
            <person name="Uchima C.A."/>
            <person name="Anderluh G."/>
            <person name="Asadollahi M."/>
            <person name="Askin M."/>
            <person name="Barry K."/>
            <person name="Battaglia E."/>
            <person name="Bayram O."/>
            <person name="Benocci T."/>
            <person name="Braus-Stromeyer S.A."/>
            <person name="Caldana C."/>
            <person name="Canovas D."/>
            <person name="Cerqueira G.C."/>
            <person name="Chen F."/>
            <person name="Chen W."/>
            <person name="Choi C."/>
            <person name="Clum A."/>
            <person name="Dos Santos R.A."/>
            <person name="Damasio A.R."/>
            <person name="Diallinas G."/>
            <person name="Emri T."/>
            <person name="Fekete E."/>
            <person name="Flipphi M."/>
            <person name="Freyberg S."/>
            <person name="Gallo A."/>
            <person name="Gournas C."/>
            <person name="Habgood R."/>
            <person name="Hainaut M."/>
            <person name="Harispe M.L."/>
            <person name="Henrissat B."/>
            <person name="Hilden K.S."/>
            <person name="Hope R."/>
            <person name="Hossain A."/>
            <person name="Karabika E."/>
            <person name="Karaffa L."/>
            <person name="Karanyi Z."/>
            <person name="Krasevec N."/>
            <person name="Kuo A."/>
            <person name="Kusch H."/>
            <person name="LaButti K."/>
            <person name="Lagendijk E.L."/>
            <person name="Lapidus A."/>
            <person name="Levasseur A."/>
            <person name="Lindquist E."/>
            <person name="Lipzen A."/>
            <person name="Logrieco A.F."/>
            <person name="MacCabe A."/>
            <person name="Maekelae M.R."/>
            <person name="Malavazi I."/>
            <person name="Melin P."/>
            <person name="Meyer V."/>
            <person name="Mielnichuk N."/>
            <person name="Miskei M."/>
            <person name="Molnar A.P."/>
            <person name="Mule G."/>
            <person name="Ngan C.Y."/>
            <person name="Orejas M."/>
            <person name="Orosz E."/>
            <person name="Ouedraogo J.P."/>
            <person name="Overkamp K.M."/>
            <person name="Park H.-S."/>
            <person name="Perrone G."/>
            <person name="Piumi F."/>
            <person name="Punt P.J."/>
            <person name="Ram A.F."/>
            <person name="Ramon A."/>
            <person name="Rauscher S."/>
            <person name="Record E."/>
            <person name="Riano-Pachon D.M."/>
            <person name="Robert V."/>
            <person name="Roehrig J."/>
            <person name="Ruller R."/>
            <person name="Salamov A."/>
            <person name="Salih N.S."/>
            <person name="Samson R.A."/>
            <person name="Sandor E."/>
            <person name="Sanguinetti M."/>
            <person name="Schuetze T."/>
            <person name="Sepcic K."/>
            <person name="Shelest E."/>
            <person name="Sherlock G."/>
            <person name="Sophianopoulou V."/>
            <person name="Squina F.M."/>
            <person name="Sun H."/>
            <person name="Susca A."/>
            <person name="Todd R.B."/>
            <person name="Tsang A."/>
            <person name="Unkles S.E."/>
            <person name="van de Wiele N."/>
            <person name="van Rossen-Uffink D."/>
            <person name="Oliveira J.V."/>
            <person name="Vesth T.C."/>
            <person name="Visser J."/>
            <person name="Yu J.-H."/>
            <person name="Zhou M."/>
            <person name="Andersen M.R."/>
            <person name="Archer D.B."/>
            <person name="Baker S.E."/>
            <person name="Benoit I."/>
            <person name="Brakhage A.A."/>
            <person name="Braus G.H."/>
            <person name="Fischer R."/>
            <person name="Frisvad J.C."/>
            <person name="Goldman G.H."/>
            <person name="Houbraken J."/>
            <person name="Oakley B."/>
            <person name="Pocsi I."/>
            <person name="Scazzocchio C."/>
            <person name="Seiboth B."/>
            <person name="vanKuyk P.A."/>
            <person name="Wortman J."/>
            <person name="Dyer P.S."/>
            <person name="Grigoriev I.V."/>
        </authorList>
    </citation>
    <scope>NUCLEOTIDE SEQUENCE [LARGE SCALE GENOMIC DNA]</scope>
    <source>
        <strain evidence="6">CBS 506.65</strain>
    </source>
</reference>
<dbReference type="GeneID" id="34614381"/>
<dbReference type="OrthoDB" id="425534at2759"/>
<dbReference type="InterPro" id="IPR029058">
    <property type="entry name" value="AB_hydrolase_fold"/>
</dbReference>
<dbReference type="InterPro" id="IPR013595">
    <property type="entry name" value="Pept_S33_TAP-like_C"/>
</dbReference>
<accession>A0A1L9ST41</accession>